<feature type="transmembrane region" description="Helical" evidence="8">
    <location>
        <begin position="106"/>
        <end position="123"/>
    </location>
</feature>
<evidence type="ECO:0000256" key="1">
    <source>
        <dbReference type="ARBA" id="ARBA00004651"/>
    </source>
</evidence>
<feature type="domain" description="Methanolan biosynthesis EpsI" evidence="9">
    <location>
        <begin position="311"/>
        <end position="501"/>
    </location>
</feature>
<dbReference type="EMBL" id="JFAX01000006">
    <property type="protein sequence ID" value="EXI68197.1"/>
    <property type="molecule type" value="Genomic_DNA"/>
</dbReference>
<dbReference type="GO" id="GO:0005886">
    <property type="term" value="C:plasma membrane"/>
    <property type="evidence" value="ECO:0007669"/>
    <property type="project" value="UniProtKB-SubCell"/>
</dbReference>
<dbReference type="AlphaFoldDB" id="A0A011NUC7"/>
<comment type="subcellular location">
    <subcellularLocation>
        <location evidence="1">Cell membrane</location>
        <topology evidence="1">Multi-pass membrane protein</topology>
    </subcellularLocation>
</comment>
<dbReference type="NCBIfam" id="TIGR04178">
    <property type="entry name" value="exo_archaeo"/>
    <property type="match status" value="1"/>
</dbReference>
<evidence type="ECO:0000256" key="5">
    <source>
        <dbReference type="ARBA" id="ARBA00022801"/>
    </source>
</evidence>
<evidence type="ECO:0000256" key="3">
    <source>
        <dbReference type="ARBA" id="ARBA00022670"/>
    </source>
</evidence>
<feature type="transmembrane region" description="Helical" evidence="8">
    <location>
        <begin position="52"/>
        <end position="69"/>
    </location>
</feature>
<gene>
    <name evidence="10" type="ORF">AW08_01415</name>
</gene>
<feature type="transmembrane region" description="Helical" evidence="8">
    <location>
        <begin position="194"/>
        <end position="212"/>
    </location>
</feature>
<keyword evidence="6 8" id="KW-1133">Transmembrane helix</keyword>
<evidence type="ECO:0000256" key="8">
    <source>
        <dbReference type="SAM" id="Phobius"/>
    </source>
</evidence>
<evidence type="ECO:0000256" key="2">
    <source>
        <dbReference type="ARBA" id="ARBA00022475"/>
    </source>
</evidence>
<comment type="caution">
    <text evidence="10">The sequence shown here is derived from an EMBL/GenBank/DDBJ whole genome shotgun (WGS) entry which is preliminary data.</text>
</comment>
<dbReference type="GO" id="GO:0006508">
    <property type="term" value="P:proteolysis"/>
    <property type="evidence" value="ECO:0007669"/>
    <property type="project" value="UniProtKB-KW"/>
</dbReference>
<keyword evidence="7 8" id="KW-0472">Membrane</keyword>
<accession>A0A011NUC7</accession>
<feature type="transmembrane region" description="Helical" evidence="8">
    <location>
        <begin position="130"/>
        <end position="148"/>
    </location>
</feature>
<evidence type="ECO:0000259" key="9">
    <source>
        <dbReference type="Pfam" id="PF11984"/>
    </source>
</evidence>
<dbReference type="InterPro" id="IPR017540">
    <property type="entry name" value="Exosortase-1"/>
</dbReference>
<protein>
    <submittedName>
        <fullName evidence="10">Exosortase A</fullName>
    </submittedName>
</protein>
<sequence>MIARETSSATAAIDPAWRLAGPALFLVLLLILALFRETVVDMASIWWRSDTYAHGMIVPPIALWLVWRLRAGLTALTPRPSYLAVLLLAAAGFGWLLGQVAAVNALTQFALVAMLILAVPAVVGWQVARWLAFPLLFLFFAVPFGDFTQPKLMEWTADATVAGLRLSGIPVYREGQHLVIPSGNWAVVEACSGVRYLIASITVGTLYAYLTYRSLWRRLLFVLVSIIVPVLANWGRAYMIVMLGHLSGNKLAVGVDHLVYGWLFFGIVILAMFWIGARWREDEVLPQASVDVPASGSRASVAALLTAGVATVLVAGLWPLALWQLDHATGRELRSLAPLGSIAGWQKSDAVSPYDWQPRFAGADAREQAVFAHDGRRVGLFVAYYRNQDQQRKLVSSTNVLVASDDPVWARVAGGVKEISFDGQPVRVRTAELRGLESSRLLVWQWYWINGRWTSSDAIAKAYTALSRLTGQGDDSAVVILFAQQDRPGAGDATLGDFAAVAGGEIGNALRQTARGR</sequence>
<proteinExistence type="predicted"/>
<name>A0A011NUC7_9PROT</name>
<feature type="transmembrane region" description="Helical" evidence="8">
    <location>
        <begin position="81"/>
        <end position="100"/>
    </location>
</feature>
<feature type="transmembrane region" description="Helical" evidence="8">
    <location>
        <begin position="300"/>
        <end position="323"/>
    </location>
</feature>
<keyword evidence="11" id="KW-1185">Reference proteome</keyword>
<dbReference type="PATRIC" id="fig|1454001.3.peg.1468"/>
<dbReference type="Proteomes" id="UP000020218">
    <property type="component" value="Unassembled WGS sequence"/>
</dbReference>
<dbReference type="InterPro" id="IPR013426">
    <property type="entry name" value="EpsH-like"/>
</dbReference>
<evidence type="ECO:0000313" key="10">
    <source>
        <dbReference type="EMBL" id="EXI68197.1"/>
    </source>
</evidence>
<dbReference type="NCBIfam" id="TIGR02914">
    <property type="entry name" value="EpsI_fam"/>
    <property type="match status" value="1"/>
</dbReference>
<keyword evidence="5" id="KW-0378">Hydrolase</keyword>
<dbReference type="STRING" id="1454001.AW08_01415"/>
<feature type="transmembrane region" description="Helical" evidence="8">
    <location>
        <begin position="219"/>
        <end position="239"/>
    </location>
</feature>
<dbReference type="NCBIfam" id="TIGR02602">
    <property type="entry name" value="8TM_EpsH"/>
    <property type="match status" value="1"/>
</dbReference>
<dbReference type="NCBIfam" id="TIGR03109">
    <property type="entry name" value="exosort_XrtA"/>
    <property type="match status" value="1"/>
</dbReference>
<keyword evidence="4 8" id="KW-0812">Transmembrane</keyword>
<evidence type="ECO:0000256" key="6">
    <source>
        <dbReference type="ARBA" id="ARBA00022989"/>
    </source>
</evidence>
<organism evidence="10 11">
    <name type="scientific">Candidatus Accumulibacter adjunctus</name>
    <dbReference type="NCBI Taxonomy" id="1454001"/>
    <lineage>
        <taxon>Bacteria</taxon>
        <taxon>Pseudomonadati</taxon>
        <taxon>Pseudomonadota</taxon>
        <taxon>Betaproteobacteria</taxon>
        <taxon>Candidatus Accumulibacter</taxon>
    </lineage>
</organism>
<dbReference type="InterPro" id="IPR026392">
    <property type="entry name" value="Exo/Archaeosortase_dom"/>
</dbReference>
<evidence type="ECO:0000256" key="7">
    <source>
        <dbReference type="ARBA" id="ARBA00023136"/>
    </source>
</evidence>
<dbReference type="GO" id="GO:0008233">
    <property type="term" value="F:peptidase activity"/>
    <property type="evidence" value="ECO:0007669"/>
    <property type="project" value="UniProtKB-KW"/>
</dbReference>
<evidence type="ECO:0000313" key="11">
    <source>
        <dbReference type="Proteomes" id="UP000020218"/>
    </source>
</evidence>
<dbReference type="InterPro" id="IPR019127">
    <property type="entry name" value="Exosortase"/>
</dbReference>
<feature type="transmembrane region" description="Helical" evidence="8">
    <location>
        <begin position="259"/>
        <end position="279"/>
    </location>
</feature>
<dbReference type="Pfam" id="PF09721">
    <property type="entry name" value="Exosortase_EpsH"/>
    <property type="match status" value="1"/>
</dbReference>
<dbReference type="Pfam" id="PF11984">
    <property type="entry name" value="DUF3485"/>
    <property type="match status" value="1"/>
</dbReference>
<dbReference type="InterPro" id="IPR014263">
    <property type="entry name" value="Methanolan_biosynth_EpsI"/>
</dbReference>
<reference evidence="10" key="1">
    <citation type="submission" date="2014-02" db="EMBL/GenBank/DDBJ databases">
        <title>Expanding our view of genomic diversity in Candidatus Accumulibacter clades.</title>
        <authorList>
            <person name="Skennerton C.T."/>
            <person name="Barr J.J."/>
            <person name="Slater F.R."/>
            <person name="Bond P.L."/>
            <person name="Tyson G.W."/>
        </authorList>
    </citation>
    <scope>NUCLEOTIDE SEQUENCE [LARGE SCALE GENOMIC DNA]</scope>
</reference>
<keyword evidence="3" id="KW-0645">Protease</keyword>
<keyword evidence="2" id="KW-1003">Cell membrane</keyword>
<evidence type="ECO:0000256" key="4">
    <source>
        <dbReference type="ARBA" id="ARBA00022692"/>
    </source>
</evidence>